<dbReference type="RefSeq" id="WP_168449068.1">
    <property type="nucleotide sequence ID" value="NZ_JAAWWK010000001.1"/>
</dbReference>
<reference evidence="3 4" key="1">
    <citation type="submission" date="2020-04" db="EMBL/GenBank/DDBJ databases">
        <authorList>
            <person name="Yoon J."/>
        </authorList>
    </citation>
    <scope>NUCLEOTIDE SEQUENCE [LARGE SCALE GENOMIC DNA]</scope>
    <source>
        <strain evidence="3 4">KMU-166</strain>
    </source>
</reference>
<accession>A0ABX1GDI3</accession>
<evidence type="ECO:0000313" key="3">
    <source>
        <dbReference type="EMBL" id="NKI16552.1"/>
    </source>
</evidence>
<organism evidence="3 4">
    <name type="scientific">Spongiibacter thalassae</name>
    <dbReference type="NCBI Taxonomy" id="2721624"/>
    <lineage>
        <taxon>Bacteria</taxon>
        <taxon>Pseudomonadati</taxon>
        <taxon>Pseudomonadota</taxon>
        <taxon>Gammaproteobacteria</taxon>
        <taxon>Cellvibrionales</taxon>
        <taxon>Spongiibacteraceae</taxon>
        <taxon>Spongiibacter</taxon>
    </lineage>
</organism>
<evidence type="ECO:0000256" key="1">
    <source>
        <dbReference type="ARBA" id="ARBA00023239"/>
    </source>
</evidence>
<evidence type="ECO:0000259" key="2">
    <source>
        <dbReference type="Pfam" id="PF04909"/>
    </source>
</evidence>
<feature type="domain" description="Amidohydrolase-related" evidence="2">
    <location>
        <begin position="88"/>
        <end position="372"/>
    </location>
</feature>
<protein>
    <submittedName>
        <fullName evidence="3">Amidohydrolase</fullName>
    </submittedName>
</protein>
<dbReference type="Proteomes" id="UP000765845">
    <property type="component" value="Unassembled WGS sequence"/>
</dbReference>
<dbReference type="EMBL" id="JAAWWK010000001">
    <property type="protein sequence ID" value="NKI16552.1"/>
    <property type="molecule type" value="Genomic_DNA"/>
</dbReference>
<dbReference type="InterPro" id="IPR006680">
    <property type="entry name" value="Amidohydro-rel"/>
</dbReference>
<dbReference type="SUPFAM" id="SSF51556">
    <property type="entry name" value="Metallo-dependent hydrolases"/>
    <property type="match status" value="1"/>
</dbReference>
<dbReference type="Gene3D" id="3.20.20.140">
    <property type="entry name" value="Metal-dependent hydrolases"/>
    <property type="match status" value="1"/>
</dbReference>
<dbReference type="PANTHER" id="PTHR21240">
    <property type="entry name" value="2-AMINO-3-CARBOXYLMUCONATE-6-SEMIALDEHYDE DECARBOXYLASE"/>
    <property type="match status" value="1"/>
</dbReference>
<name>A0ABX1GDI3_9GAMM</name>
<keyword evidence="4" id="KW-1185">Reference proteome</keyword>
<dbReference type="InterPro" id="IPR032466">
    <property type="entry name" value="Metal_Hydrolase"/>
</dbReference>
<sequence length="444" mass="49141">MNKEDMILMSVDDHVIEPPDMFKQHLSATELAKAPTFMTDDAGMNFWVFEDRKVVNVGLNAVVGRPKSEYGCEPTALSQIREAAYNIDKRIDDMNADGVISSMCFGTFVGFDGGFFVGAKDRTNATRMVKAYNDWHIDEWAGAHPGRMIPLAIVPLWDNLACVEEIKRVVKKGCHAISLPDNPTVKGLPSIHNEYWDPVWAICDELRVVVNCHIGTGYQPPHPSMESPINSWITSMPISIANSAADWMHLAALGKYKNLKISLTEGGIGWIPYLLERADFSFEQHNQWTNMSFGGKKPSEVFREHFITCFIDDQFGIKNYADIGEDIICFETDYPHSDCVWPRAADVLWDSVKDLPERVINKVTHLNAIREFSFDPLSMLGRENCTVGALQAVARRDGVDTSVVSSGGHNPHAEAGGRVVTSGDLVKLFAANVGEGEGASTEAS</sequence>
<gene>
    <name evidence="3" type="ORF">HCU74_03855</name>
</gene>
<dbReference type="PANTHER" id="PTHR21240:SF28">
    <property type="entry name" value="ISO-OROTATE DECARBOXYLASE (EUROFUNG)"/>
    <property type="match status" value="1"/>
</dbReference>
<proteinExistence type="predicted"/>
<comment type="caution">
    <text evidence="3">The sequence shown here is derived from an EMBL/GenBank/DDBJ whole genome shotgun (WGS) entry which is preliminary data.</text>
</comment>
<dbReference type="Pfam" id="PF04909">
    <property type="entry name" value="Amidohydro_2"/>
    <property type="match status" value="1"/>
</dbReference>
<evidence type="ECO:0000313" key="4">
    <source>
        <dbReference type="Proteomes" id="UP000765845"/>
    </source>
</evidence>
<dbReference type="InterPro" id="IPR032465">
    <property type="entry name" value="ACMSD"/>
</dbReference>
<keyword evidence="1" id="KW-0456">Lyase</keyword>